<evidence type="ECO:0000313" key="3">
    <source>
        <dbReference type="Proteomes" id="UP000838686"/>
    </source>
</evidence>
<dbReference type="PROSITE" id="PS51257">
    <property type="entry name" value="PROKAR_LIPOPROTEIN"/>
    <property type="match status" value="1"/>
</dbReference>
<gene>
    <name evidence="2" type="ORF">PAECIP111893_04694</name>
</gene>
<dbReference type="RefSeq" id="WP_236345279.1">
    <property type="nucleotide sequence ID" value="NZ_CAKMMF010000035.1"/>
</dbReference>
<protein>
    <recommendedName>
        <fullName evidence="4">Lipoprotein</fullName>
    </recommendedName>
</protein>
<comment type="caution">
    <text evidence="2">The sequence shown here is derived from an EMBL/GenBank/DDBJ whole genome shotgun (WGS) entry which is preliminary data.</text>
</comment>
<reference evidence="2" key="1">
    <citation type="submission" date="2022-01" db="EMBL/GenBank/DDBJ databases">
        <authorList>
            <person name="Criscuolo A."/>
        </authorList>
    </citation>
    <scope>NUCLEOTIDE SEQUENCE</scope>
    <source>
        <strain evidence="2">CIP111893</strain>
    </source>
</reference>
<evidence type="ECO:0000256" key="1">
    <source>
        <dbReference type="SAM" id="SignalP"/>
    </source>
</evidence>
<accession>A0ABM9CSR8</accession>
<evidence type="ECO:0008006" key="4">
    <source>
        <dbReference type="Google" id="ProtNLM"/>
    </source>
</evidence>
<name>A0ABM9CSR8_9BACL</name>
<dbReference type="Proteomes" id="UP000838686">
    <property type="component" value="Unassembled WGS sequence"/>
</dbReference>
<dbReference type="EMBL" id="CAKMMF010000035">
    <property type="protein sequence ID" value="CAH1221275.1"/>
    <property type="molecule type" value="Genomic_DNA"/>
</dbReference>
<organism evidence="2 3">
    <name type="scientific">Paenibacillus plantiphilus</name>
    <dbReference type="NCBI Taxonomy" id="2905650"/>
    <lineage>
        <taxon>Bacteria</taxon>
        <taxon>Bacillati</taxon>
        <taxon>Bacillota</taxon>
        <taxon>Bacilli</taxon>
        <taxon>Bacillales</taxon>
        <taxon>Paenibacillaceae</taxon>
        <taxon>Paenibacillus</taxon>
    </lineage>
</organism>
<feature type="signal peptide" evidence="1">
    <location>
        <begin position="1"/>
        <end position="21"/>
    </location>
</feature>
<feature type="chain" id="PRO_5046568755" description="Lipoprotein" evidence="1">
    <location>
        <begin position="22"/>
        <end position="243"/>
    </location>
</feature>
<keyword evidence="1" id="KW-0732">Signal</keyword>
<sequence>MAGLKRSAAAVMIVLMMSLLAGCLYPEEQKAQNQRPPKDVLINVQSVVDQYQKDTGLLPIQNSEADTPIYEKHIIDFPKLQRMNYLSDIPAAAYESGGNYYFLILNEDTDPVVKLMSIVNFQQINDVQSAVKQYADSHNGEQPAGEAAYPDFWRIDYGKLNKKDPDIISMFSGQILSTMMDAKGNVYLDYGADIMSAVNGLGADAKLEAEQDLRSLLVNGSDFVPVKSVIYRLVNGEPQAFLE</sequence>
<proteinExistence type="predicted"/>
<evidence type="ECO:0000313" key="2">
    <source>
        <dbReference type="EMBL" id="CAH1221275.1"/>
    </source>
</evidence>
<keyword evidence="3" id="KW-1185">Reference proteome</keyword>